<dbReference type="InterPro" id="IPR036594">
    <property type="entry name" value="Meth_synthase_dom"/>
</dbReference>
<sequence length="297" mass="33922">MSYTISDLERISGIQSHTIRIWEHRYKALVPHRSQGNTRVYDDGHLKKLLNIVSLNESGYKISKICSLSDQAVEELLAEQQSNLSDDKLTEFYLSRLIKHGLSYHESEFNSIIEEGFQKLGVAQVYRRVIYPLLVRLGIMWRKNHICPAHEHFMANIIRKKLCAATNDLVSPDGDSPTWLLFLPEDEDHEIGLLFADYILRLNNQKVIYLGSKVPVESIKNVLSTLKVNHLLTFLVGARLTNSAQKYIAELSALCMSAQIHLAGNQQVITKLKHIGHINCLKSLDDFEFTIQHPNHI</sequence>
<dbReference type="PROSITE" id="PS50937">
    <property type="entry name" value="HTH_MERR_2"/>
    <property type="match status" value="1"/>
</dbReference>
<dbReference type="Gene3D" id="3.40.50.280">
    <property type="entry name" value="Cobalamin-binding domain"/>
    <property type="match status" value="1"/>
</dbReference>
<dbReference type="PANTHER" id="PTHR30204:SF69">
    <property type="entry name" value="MERR-FAMILY TRANSCRIPTIONAL REGULATOR"/>
    <property type="match status" value="1"/>
</dbReference>
<dbReference type="Gene3D" id="1.10.1660.10">
    <property type="match status" value="1"/>
</dbReference>
<dbReference type="RefSeq" id="WP_154280228.1">
    <property type="nucleotide sequence ID" value="NZ_JBHUJQ010000001.1"/>
</dbReference>
<dbReference type="Gene3D" id="1.10.1240.10">
    <property type="entry name" value="Methionine synthase domain"/>
    <property type="match status" value="1"/>
</dbReference>
<evidence type="ECO:0000313" key="7">
    <source>
        <dbReference type="Proteomes" id="UP000487757"/>
    </source>
</evidence>
<dbReference type="SMART" id="SM00422">
    <property type="entry name" value="HTH_MERR"/>
    <property type="match status" value="1"/>
</dbReference>
<dbReference type="CDD" id="cd01104">
    <property type="entry name" value="HTH_MlrA-CarA"/>
    <property type="match status" value="1"/>
</dbReference>
<keyword evidence="3" id="KW-0238">DNA-binding</keyword>
<keyword evidence="2" id="KW-0805">Transcription regulation</keyword>
<dbReference type="Proteomes" id="UP000487757">
    <property type="component" value="Unassembled WGS sequence"/>
</dbReference>
<evidence type="ECO:0000259" key="5">
    <source>
        <dbReference type="PROSITE" id="PS50937"/>
    </source>
</evidence>
<evidence type="ECO:0000256" key="1">
    <source>
        <dbReference type="ARBA" id="ARBA00022491"/>
    </source>
</evidence>
<dbReference type="AlphaFoldDB" id="A0A7K0FX95"/>
<dbReference type="SUPFAM" id="SSF52242">
    <property type="entry name" value="Cobalamin (vitamin B12)-binding domain"/>
    <property type="match status" value="1"/>
</dbReference>
<keyword evidence="4" id="KW-0804">Transcription</keyword>
<evidence type="ECO:0000256" key="3">
    <source>
        <dbReference type="ARBA" id="ARBA00023125"/>
    </source>
</evidence>
<accession>A0A7K0FX95</accession>
<dbReference type="OrthoDB" id="9800334at2"/>
<dbReference type="Pfam" id="PF02607">
    <property type="entry name" value="B12-binding_2"/>
    <property type="match status" value="1"/>
</dbReference>
<dbReference type="GO" id="GO:0031419">
    <property type="term" value="F:cobalamin binding"/>
    <property type="evidence" value="ECO:0007669"/>
    <property type="project" value="InterPro"/>
</dbReference>
<evidence type="ECO:0000256" key="4">
    <source>
        <dbReference type="ARBA" id="ARBA00023163"/>
    </source>
</evidence>
<dbReference type="EMBL" id="WKKH01000009">
    <property type="protein sequence ID" value="MRX75992.1"/>
    <property type="molecule type" value="Genomic_DNA"/>
</dbReference>
<feature type="domain" description="HTH merR-type" evidence="5">
    <location>
        <begin position="1"/>
        <end position="71"/>
    </location>
</feature>
<dbReference type="GO" id="GO:0046872">
    <property type="term" value="F:metal ion binding"/>
    <property type="evidence" value="ECO:0007669"/>
    <property type="project" value="InterPro"/>
</dbReference>
<evidence type="ECO:0000256" key="2">
    <source>
        <dbReference type="ARBA" id="ARBA00023015"/>
    </source>
</evidence>
<evidence type="ECO:0000313" key="6">
    <source>
        <dbReference type="EMBL" id="MRX75992.1"/>
    </source>
</evidence>
<protein>
    <submittedName>
        <fullName evidence="6">MerR family transcriptional regulator</fullName>
    </submittedName>
</protein>
<dbReference type="Pfam" id="PF13411">
    <property type="entry name" value="MerR_1"/>
    <property type="match status" value="1"/>
</dbReference>
<comment type="caution">
    <text evidence="6">The sequence shown here is derived from an EMBL/GenBank/DDBJ whole genome shotgun (WGS) entry which is preliminary data.</text>
</comment>
<proteinExistence type="predicted"/>
<name>A0A7K0FX95_9SPHI</name>
<dbReference type="InterPro" id="IPR000551">
    <property type="entry name" value="MerR-type_HTH_dom"/>
</dbReference>
<dbReference type="InterPro" id="IPR047057">
    <property type="entry name" value="MerR_fam"/>
</dbReference>
<dbReference type="GO" id="GO:0003700">
    <property type="term" value="F:DNA-binding transcription factor activity"/>
    <property type="evidence" value="ECO:0007669"/>
    <property type="project" value="InterPro"/>
</dbReference>
<dbReference type="InterPro" id="IPR003759">
    <property type="entry name" value="Cbl-bd_cap"/>
</dbReference>
<dbReference type="SUPFAM" id="SSF46955">
    <property type="entry name" value="Putative DNA-binding domain"/>
    <property type="match status" value="1"/>
</dbReference>
<keyword evidence="7" id="KW-1185">Reference proteome</keyword>
<gene>
    <name evidence="6" type="ORF">GJU39_07810</name>
</gene>
<dbReference type="PANTHER" id="PTHR30204">
    <property type="entry name" value="REDOX-CYCLING DRUG-SENSING TRANSCRIPTIONAL ACTIVATOR SOXR"/>
    <property type="match status" value="1"/>
</dbReference>
<keyword evidence="1" id="KW-0678">Repressor</keyword>
<dbReference type="GO" id="GO:0003677">
    <property type="term" value="F:DNA binding"/>
    <property type="evidence" value="ECO:0007669"/>
    <property type="project" value="UniProtKB-KW"/>
</dbReference>
<dbReference type="InterPro" id="IPR009061">
    <property type="entry name" value="DNA-bd_dom_put_sf"/>
</dbReference>
<dbReference type="InterPro" id="IPR036724">
    <property type="entry name" value="Cobalamin-bd_sf"/>
</dbReference>
<organism evidence="6 7">
    <name type="scientific">Pedobacter petrophilus</name>
    <dbReference type="NCBI Taxonomy" id="1908241"/>
    <lineage>
        <taxon>Bacteria</taxon>
        <taxon>Pseudomonadati</taxon>
        <taxon>Bacteroidota</taxon>
        <taxon>Sphingobacteriia</taxon>
        <taxon>Sphingobacteriales</taxon>
        <taxon>Sphingobacteriaceae</taxon>
        <taxon>Pedobacter</taxon>
    </lineage>
</organism>
<reference evidence="6 7" key="1">
    <citation type="submission" date="2019-11" db="EMBL/GenBank/DDBJ databases">
        <title>Pedobacter petrophilus genome.</title>
        <authorList>
            <person name="Feldbauer M.J."/>
            <person name="Newman J.D."/>
        </authorList>
    </citation>
    <scope>NUCLEOTIDE SEQUENCE [LARGE SCALE GENOMIC DNA]</scope>
    <source>
        <strain evidence="6 7">LMG 29686</strain>
    </source>
</reference>